<dbReference type="EMBL" id="JAAIII010000003">
    <property type="protein sequence ID" value="NMM94067.1"/>
    <property type="molecule type" value="Genomic_DNA"/>
</dbReference>
<evidence type="ECO:0000256" key="2">
    <source>
        <dbReference type="ARBA" id="ARBA00023002"/>
    </source>
</evidence>
<sequence length="388" mass="41069">MAGLNVTMLQPVGIVCTDDLGETLLQIMRDKGYRRPLFVTDSFVITMPLVRAAISRLGEEGIEVGVFDEVRPDPMSGTVAAGVKAFREHRADSIIAIGGGSSMDVARGVNIVRVNGGSIIDYTDPAKPIAPCPGMIAVPTTSGTGSELSNALVVTDEATNRKLAVLANPAVSELAVLCADLMLTLPANMTIACGLDAFCHAAEGYLSRMASPVADAICEKVMFLLTNYLPAAVANGKDRRARERVMVAATLAGWALNNSGTIVGHSIAHVLGSKYHIVHGEAVGYALPAVMEFVAPARPDKVREIGQILGVNYPEGVSNDEAVSMAVAAVKHFRDRVLELHPVEEYGIDADEFASNAQAVVDERFAGNTPREITVNDAEAMLRAFGAR</sequence>
<dbReference type="Gene3D" id="3.40.50.1970">
    <property type="match status" value="1"/>
</dbReference>
<name>A0A7Y0HTF7_9BIFI</name>
<feature type="domain" description="Alcohol dehydrogenase iron-type/glycerol dehydrogenase GldA" evidence="3">
    <location>
        <begin position="14"/>
        <end position="177"/>
    </location>
</feature>
<dbReference type="GO" id="GO:0004022">
    <property type="term" value="F:alcohol dehydrogenase (NAD+) activity"/>
    <property type="evidence" value="ECO:0007669"/>
    <property type="project" value="UniProtKB-ARBA"/>
</dbReference>
<dbReference type="GO" id="GO:0046872">
    <property type="term" value="F:metal ion binding"/>
    <property type="evidence" value="ECO:0007669"/>
    <property type="project" value="InterPro"/>
</dbReference>
<dbReference type="Gene3D" id="1.20.1090.10">
    <property type="entry name" value="Dehydroquinate synthase-like - alpha domain"/>
    <property type="match status" value="1"/>
</dbReference>
<dbReference type="PANTHER" id="PTHR11496:SF102">
    <property type="entry name" value="ALCOHOL DEHYDROGENASE 4"/>
    <property type="match status" value="1"/>
</dbReference>
<feature type="domain" description="Fe-containing alcohol dehydrogenase-like C-terminal" evidence="4">
    <location>
        <begin position="190"/>
        <end position="384"/>
    </location>
</feature>
<dbReference type="RefSeq" id="WP_169172103.1">
    <property type="nucleotide sequence ID" value="NZ_JAAIII010000003.1"/>
</dbReference>
<reference evidence="5 6" key="1">
    <citation type="submission" date="2020-02" db="EMBL/GenBank/DDBJ databases">
        <title>Characterization of phylogenetic diversity of novel bifidobacterial species isolated in Czech ZOOs.</title>
        <authorList>
            <person name="Lugli G.A."/>
            <person name="Vera N.B."/>
            <person name="Ventura M."/>
        </authorList>
    </citation>
    <scope>NUCLEOTIDE SEQUENCE [LARGE SCALE GENOMIC DNA]</scope>
    <source>
        <strain evidence="5 6">DSM 109957</strain>
    </source>
</reference>
<dbReference type="PANTHER" id="PTHR11496">
    <property type="entry name" value="ALCOHOL DEHYDROGENASE"/>
    <property type="match status" value="1"/>
</dbReference>
<accession>A0A7Y0HTF7</accession>
<dbReference type="InterPro" id="IPR056798">
    <property type="entry name" value="ADH_Fe_C"/>
</dbReference>
<dbReference type="AlphaFoldDB" id="A0A7Y0HTF7"/>
<dbReference type="InterPro" id="IPR039697">
    <property type="entry name" value="Alcohol_dehydrogenase_Fe"/>
</dbReference>
<evidence type="ECO:0000256" key="1">
    <source>
        <dbReference type="ARBA" id="ARBA00007358"/>
    </source>
</evidence>
<dbReference type="Pfam" id="PF00465">
    <property type="entry name" value="Fe-ADH"/>
    <property type="match status" value="1"/>
</dbReference>
<comment type="caution">
    <text evidence="5">The sequence shown here is derived from an EMBL/GenBank/DDBJ whole genome shotgun (WGS) entry which is preliminary data.</text>
</comment>
<keyword evidence="2" id="KW-0560">Oxidoreductase</keyword>
<protein>
    <submittedName>
        <fullName evidence="5">Alcohol dehydrogenase</fullName>
    </submittedName>
</protein>
<evidence type="ECO:0000313" key="6">
    <source>
        <dbReference type="Proteomes" id="UP000532194"/>
    </source>
</evidence>
<dbReference type="InterPro" id="IPR001670">
    <property type="entry name" value="ADH_Fe/GldA"/>
</dbReference>
<dbReference type="Pfam" id="PF25137">
    <property type="entry name" value="ADH_Fe_C"/>
    <property type="match status" value="1"/>
</dbReference>
<dbReference type="FunFam" id="3.40.50.1970:FF:000003">
    <property type="entry name" value="Alcohol dehydrogenase, iron-containing"/>
    <property type="match status" value="1"/>
</dbReference>
<dbReference type="CDD" id="cd14863">
    <property type="entry name" value="Fe-ADH-like"/>
    <property type="match status" value="1"/>
</dbReference>
<evidence type="ECO:0000313" key="5">
    <source>
        <dbReference type="EMBL" id="NMM94067.1"/>
    </source>
</evidence>
<gene>
    <name evidence="5" type="ORF">G1C95_1254</name>
</gene>
<keyword evidence="6" id="KW-1185">Reference proteome</keyword>
<comment type="similarity">
    <text evidence="1">Belongs to the iron-containing alcohol dehydrogenase family.</text>
</comment>
<evidence type="ECO:0000259" key="3">
    <source>
        <dbReference type="Pfam" id="PF00465"/>
    </source>
</evidence>
<proteinExistence type="inferred from homology"/>
<evidence type="ECO:0000259" key="4">
    <source>
        <dbReference type="Pfam" id="PF25137"/>
    </source>
</evidence>
<organism evidence="5 6">
    <name type="scientific">Bifidobacterium oedipodis</name>
    <dbReference type="NCBI Taxonomy" id="2675322"/>
    <lineage>
        <taxon>Bacteria</taxon>
        <taxon>Bacillati</taxon>
        <taxon>Actinomycetota</taxon>
        <taxon>Actinomycetes</taxon>
        <taxon>Bifidobacteriales</taxon>
        <taxon>Bifidobacteriaceae</taxon>
        <taxon>Bifidobacterium</taxon>
    </lineage>
</organism>
<dbReference type="SUPFAM" id="SSF56796">
    <property type="entry name" value="Dehydroquinate synthase-like"/>
    <property type="match status" value="1"/>
</dbReference>
<dbReference type="Proteomes" id="UP000532194">
    <property type="component" value="Unassembled WGS sequence"/>
</dbReference>